<comment type="caution">
    <text evidence="3">The sequence shown here is derived from an EMBL/GenBank/DDBJ whole genome shotgun (WGS) entry which is preliminary data.</text>
</comment>
<sequence>RSGFAGIFTYAVNSGFGPNPVKSVSFFDAMRFVNWLENGQPTRAQGPGTTEDGVYTIGTGFNETRAAGATFFIPSEDEWYKAAYHDPRLAAAGGPPGDDNYWFYSTQSDTAPTAEAPPGGVNSANYNQAVGNSTDVGAYTGTTSFYGTFDQAGNVWEWNEAVVIPSSTSTPARALRSGHWSSSNSGNLSASGRSLGHPWVESNDIGFRVASIPEPSTLLLSLLGLAAVGIKRP</sequence>
<dbReference type="EMBL" id="BART01032037">
    <property type="protein sequence ID" value="GAH06869.1"/>
    <property type="molecule type" value="Genomic_DNA"/>
</dbReference>
<reference evidence="3" key="1">
    <citation type="journal article" date="2014" name="Front. Microbiol.">
        <title>High frequency of phylogenetically diverse reductive dehalogenase-homologous genes in deep subseafloor sedimentary metagenomes.</title>
        <authorList>
            <person name="Kawai M."/>
            <person name="Futagami T."/>
            <person name="Toyoda A."/>
            <person name="Takaki Y."/>
            <person name="Nishi S."/>
            <person name="Hori S."/>
            <person name="Arai W."/>
            <person name="Tsubouchi T."/>
            <person name="Morono Y."/>
            <person name="Uchiyama I."/>
            <person name="Ito T."/>
            <person name="Fujiyama A."/>
            <person name="Inagaki F."/>
            <person name="Takami H."/>
        </authorList>
    </citation>
    <scope>NUCLEOTIDE SEQUENCE</scope>
    <source>
        <strain evidence="3">Expedition CK06-06</strain>
    </source>
</reference>
<dbReference type="Gene3D" id="3.90.1580.10">
    <property type="entry name" value="paralog of FGE (formylglycine-generating enzyme)"/>
    <property type="match status" value="1"/>
</dbReference>
<dbReference type="NCBIfam" id="TIGR02595">
    <property type="entry name" value="PEP_CTERM"/>
    <property type="match status" value="1"/>
</dbReference>
<proteinExistence type="predicted"/>
<dbReference type="AlphaFoldDB" id="X1DPF0"/>
<dbReference type="GO" id="GO:0120147">
    <property type="term" value="F:formylglycine-generating oxidase activity"/>
    <property type="evidence" value="ECO:0007669"/>
    <property type="project" value="TreeGrafter"/>
</dbReference>
<evidence type="ECO:0000259" key="1">
    <source>
        <dbReference type="Pfam" id="PF03781"/>
    </source>
</evidence>
<dbReference type="SUPFAM" id="SSF56436">
    <property type="entry name" value="C-type lectin-like"/>
    <property type="match status" value="1"/>
</dbReference>
<accession>X1DPF0</accession>
<dbReference type="InterPro" id="IPR042095">
    <property type="entry name" value="SUMF_sf"/>
</dbReference>
<dbReference type="PANTHER" id="PTHR23150">
    <property type="entry name" value="SULFATASE MODIFYING FACTOR 1, 2"/>
    <property type="match status" value="1"/>
</dbReference>
<feature type="domain" description="Ice-binding protein C-terminal" evidence="2">
    <location>
        <begin position="211"/>
        <end position="232"/>
    </location>
</feature>
<feature type="non-terminal residue" evidence="3">
    <location>
        <position position="1"/>
    </location>
</feature>
<dbReference type="Pfam" id="PF07589">
    <property type="entry name" value="PEP-CTERM"/>
    <property type="match status" value="1"/>
</dbReference>
<dbReference type="InterPro" id="IPR016187">
    <property type="entry name" value="CTDL_fold"/>
</dbReference>
<evidence type="ECO:0000313" key="3">
    <source>
        <dbReference type="EMBL" id="GAH06869.1"/>
    </source>
</evidence>
<dbReference type="PANTHER" id="PTHR23150:SF19">
    <property type="entry name" value="FORMYLGLYCINE-GENERATING ENZYME"/>
    <property type="match status" value="1"/>
</dbReference>
<feature type="domain" description="Sulfatase-modifying factor enzyme-like" evidence="1">
    <location>
        <begin position="19"/>
        <end position="210"/>
    </location>
</feature>
<evidence type="ECO:0000259" key="2">
    <source>
        <dbReference type="Pfam" id="PF07589"/>
    </source>
</evidence>
<dbReference type="InterPro" id="IPR005532">
    <property type="entry name" value="SUMF_dom"/>
</dbReference>
<dbReference type="Pfam" id="PF03781">
    <property type="entry name" value="FGE-sulfatase"/>
    <property type="match status" value="1"/>
</dbReference>
<dbReference type="InterPro" id="IPR013424">
    <property type="entry name" value="Ice-binding_C"/>
</dbReference>
<gene>
    <name evidence="3" type="ORF">S01H4_55498</name>
</gene>
<name>X1DPF0_9ZZZZ</name>
<dbReference type="InterPro" id="IPR051043">
    <property type="entry name" value="Sulfatase_Mod_Factor_Kinase"/>
</dbReference>
<evidence type="ECO:0008006" key="4">
    <source>
        <dbReference type="Google" id="ProtNLM"/>
    </source>
</evidence>
<organism evidence="3">
    <name type="scientific">marine sediment metagenome</name>
    <dbReference type="NCBI Taxonomy" id="412755"/>
    <lineage>
        <taxon>unclassified sequences</taxon>
        <taxon>metagenomes</taxon>
        <taxon>ecological metagenomes</taxon>
    </lineage>
</organism>
<protein>
    <recommendedName>
        <fullName evidence="4">Sulfatase-modifying factor enzyme domain-containing protein</fullName>
    </recommendedName>
</protein>